<dbReference type="OrthoDB" id="9765680at2"/>
<dbReference type="InterPro" id="IPR000873">
    <property type="entry name" value="AMP-dep_synth/lig_dom"/>
</dbReference>
<evidence type="ECO:0000313" key="5">
    <source>
        <dbReference type="EMBL" id="RLL46854.1"/>
    </source>
</evidence>
<accession>A0A498DAY4</accession>
<dbReference type="Pfam" id="PF13193">
    <property type="entry name" value="AMP-binding_C"/>
    <property type="match status" value="1"/>
</dbReference>
<dbReference type="RefSeq" id="WP_121522105.1">
    <property type="nucleotide sequence ID" value="NZ_RCHR01000002.1"/>
</dbReference>
<organism evidence="5 6">
    <name type="scientific">Oceanobacillus piezotolerans</name>
    <dbReference type="NCBI Taxonomy" id="2448030"/>
    <lineage>
        <taxon>Bacteria</taxon>
        <taxon>Bacillati</taxon>
        <taxon>Bacillota</taxon>
        <taxon>Bacilli</taxon>
        <taxon>Bacillales</taxon>
        <taxon>Bacillaceae</taxon>
        <taxon>Oceanobacillus</taxon>
    </lineage>
</organism>
<evidence type="ECO:0000259" key="3">
    <source>
        <dbReference type="Pfam" id="PF00501"/>
    </source>
</evidence>
<comment type="caution">
    <text evidence="5">The sequence shown here is derived from an EMBL/GenBank/DDBJ whole genome shotgun (WGS) entry which is preliminary data.</text>
</comment>
<feature type="domain" description="AMP-dependent synthetase/ligase" evidence="3">
    <location>
        <begin position="18"/>
        <end position="380"/>
    </location>
</feature>
<dbReference type="InterPro" id="IPR042099">
    <property type="entry name" value="ANL_N_sf"/>
</dbReference>
<feature type="domain" description="AMP-binding enzyme C-terminal" evidence="4">
    <location>
        <begin position="430"/>
        <end position="505"/>
    </location>
</feature>
<dbReference type="EMBL" id="RCHR01000002">
    <property type="protein sequence ID" value="RLL46854.1"/>
    <property type="molecule type" value="Genomic_DNA"/>
</dbReference>
<evidence type="ECO:0000259" key="4">
    <source>
        <dbReference type="Pfam" id="PF13193"/>
    </source>
</evidence>
<name>A0A498DAY4_9BACI</name>
<dbReference type="FunFam" id="3.30.300.30:FF:000008">
    <property type="entry name" value="2,3-dihydroxybenzoate-AMP ligase"/>
    <property type="match status" value="1"/>
</dbReference>
<dbReference type="InterPro" id="IPR045851">
    <property type="entry name" value="AMP-bd_C_sf"/>
</dbReference>
<protein>
    <submittedName>
        <fullName evidence="5">Long-chain-fatty-acid--CoA ligase</fullName>
    </submittedName>
</protein>
<evidence type="ECO:0000256" key="1">
    <source>
        <dbReference type="ARBA" id="ARBA00006432"/>
    </source>
</evidence>
<keyword evidence="2 5" id="KW-0436">Ligase</keyword>
<dbReference type="AlphaFoldDB" id="A0A498DAY4"/>
<dbReference type="PROSITE" id="PS00455">
    <property type="entry name" value="AMP_BINDING"/>
    <property type="match status" value="1"/>
</dbReference>
<gene>
    <name evidence="5" type="ORF">D8M04_06550</name>
</gene>
<dbReference type="Gene3D" id="3.30.300.30">
    <property type="match status" value="1"/>
</dbReference>
<dbReference type="PANTHER" id="PTHR43767:SF1">
    <property type="entry name" value="NONRIBOSOMAL PEPTIDE SYNTHASE PES1 (EUROFUNG)-RELATED"/>
    <property type="match status" value="1"/>
</dbReference>
<dbReference type="GO" id="GO:0016878">
    <property type="term" value="F:acid-thiol ligase activity"/>
    <property type="evidence" value="ECO:0007669"/>
    <property type="project" value="UniProtKB-ARBA"/>
</dbReference>
<keyword evidence="6" id="KW-1185">Reference proteome</keyword>
<evidence type="ECO:0000256" key="2">
    <source>
        <dbReference type="ARBA" id="ARBA00022598"/>
    </source>
</evidence>
<dbReference type="InterPro" id="IPR050237">
    <property type="entry name" value="ATP-dep_AMP-bd_enzyme"/>
</dbReference>
<dbReference type="InterPro" id="IPR020845">
    <property type="entry name" value="AMP-binding_CS"/>
</dbReference>
<comment type="similarity">
    <text evidence="1">Belongs to the ATP-dependent AMP-binding enzyme family.</text>
</comment>
<dbReference type="Proteomes" id="UP000270219">
    <property type="component" value="Unassembled WGS sequence"/>
</dbReference>
<evidence type="ECO:0000313" key="6">
    <source>
        <dbReference type="Proteomes" id="UP000270219"/>
    </source>
</evidence>
<dbReference type="Gene3D" id="3.40.50.12780">
    <property type="entry name" value="N-terminal domain of ligase-like"/>
    <property type="match status" value="1"/>
</dbReference>
<dbReference type="InterPro" id="IPR025110">
    <property type="entry name" value="AMP-bd_C"/>
</dbReference>
<dbReference type="SUPFAM" id="SSF56801">
    <property type="entry name" value="Acetyl-CoA synthetase-like"/>
    <property type="match status" value="1"/>
</dbReference>
<reference evidence="5 6" key="1">
    <citation type="submission" date="2018-10" db="EMBL/GenBank/DDBJ databases">
        <title>Oceanobacillus sp. YLB-02 draft genome.</title>
        <authorList>
            <person name="Yu L."/>
        </authorList>
    </citation>
    <scope>NUCLEOTIDE SEQUENCE [LARGE SCALE GENOMIC DNA]</scope>
    <source>
        <strain evidence="5 6">YLB-02</strain>
    </source>
</reference>
<dbReference type="Pfam" id="PF00501">
    <property type="entry name" value="AMP-binding"/>
    <property type="match status" value="1"/>
</dbReference>
<dbReference type="NCBIfam" id="NF004837">
    <property type="entry name" value="PRK06187.1"/>
    <property type="match status" value="1"/>
</dbReference>
<proteinExistence type="inferred from homology"/>
<sequence length="518" mass="58811">MVTSSFGLSRSLAIGEILRRSAYRSPKRRAFSDQNRSLVYRDLEERALQIAAWLQQNGIENDDNISFLFKNRVEFVECFFGICLSGATGVPINFRLSAEEIKYILSNSESKILFTEPEYIDAINSVIDEVPTLRKIVIVENKKSLQQEITSYQEIFSEELKYIPQEISNDDPCMIVYTSGTTGKPKGAILSHQNLYINAQTVILESKMDYYYNQLIVTPLFHVAGVSTIIISSLLEGSTHIKNFFDPVDFLKTVDKEKINATFLAPSMWNLILQVDQINQYDVKSMKWCMSGGAPCPLEVKKKIIERFENGMLFDAFGQTEMSPTTTALKSNDSLRKTDSVGKPIMGVEVRVVDENMNDVPIGEVGEIIYRGPTVFLGYYKNPEATSEAFYGGWFHSGDLVRMDEEGFIYIVDRKKDMIISGGENIYPVEVEEALYKHPAILEAAVIGVPDKEWGETVKAYVVLKECQIVSKDEIVEHCKKYLASYKKPKFVEFIDELPRNPSGKILKRILRENVKQN</sequence>
<dbReference type="CDD" id="cd17631">
    <property type="entry name" value="FACL_FadD13-like"/>
    <property type="match status" value="1"/>
</dbReference>
<dbReference type="PANTHER" id="PTHR43767">
    <property type="entry name" value="LONG-CHAIN-FATTY-ACID--COA LIGASE"/>
    <property type="match status" value="1"/>
</dbReference>